<reference evidence="1 2" key="2">
    <citation type="journal article" date="2010" name="Stand. Genomic Sci.">
        <title>Complete genome sequence of Syntrophothermus lipocalidus type strain (TGB-C1).</title>
        <authorList>
            <person name="Djao O.D."/>
            <person name="Zhang X."/>
            <person name="Lucas S."/>
            <person name="Lapidus A."/>
            <person name="Del Rio T.G."/>
            <person name="Nolan M."/>
            <person name="Tice H."/>
            <person name="Cheng J.F."/>
            <person name="Han C."/>
            <person name="Tapia R."/>
            <person name="Goodwin L."/>
            <person name="Pitluck S."/>
            <person name="Liolios K."/>
            <person name="Ivanova N."/>
            <person name="Mavromatis K."/>
            <person name="Mikhailova N."/>
            <person name="Ovchinnikova G."/>
            <person name="Pati A."/>
            <person name="Brambilla E."/>
            <person name="Chen A."/>
            <person name="Palaniappan K."/>
            <person name="Land M."/>
            <person name="Hauser L."/>
            <person name="Chang Y.J."/>
            <person name="Jeffries C.D."/>
            <person name="Rohde M."/>
            <person name="Sikorski J."/>
            <person name="Spring S."/>
            <person name="Goker M."/>
            <person name="Detter J.C."/>
            <person name="Woyke T."/>
            <person name="Bristow J."/>
            <person name="Eisen J.A."/>
            <person name="Markowitz V."/>
            <person name="Hugenholtz P."/>
            <person name="Kyrpides N.C."/>
            <person name="Klenk H.P."/>
        </authorList>
    </citation>
    <scope>NUCLEOTIDE SEQUENCE [LARGE SCALE GENOMIC DNA]</scope>
    <source>
        <strain evidence="2">DSM 12680 / TGB-C1</strain>
    </source>
</reference>
<dbReference type="eggNOG" id="ENOG50324JW">
    <property type="taxonomic scope" value="Bacteria"/>
</dbReference>
<dbReference type="EMBL" id="CP002048">
    <property type="protein sequence ID" value="ADI03043.1"/>
    <property type="molecule type" value="Genomic_DNA"/>
</dbReference>
<protein>
    <submittedName>
        <fullName evidence="1">Uncharacterized protein</fullName>
    </submittedName>
</protein>
<dbReference type="Proteomes" id="UP000000378">
    <property type="component" value="Chromosome"/>
</dbReference>
<gene>
    <name evidence="1" type="ordered locus">Slip_2302</name>
</gene>
<name>D7CK59_SYNLT</name>
<dbReference type="KEGG" id="slp:Slip_2302"/>
<dbReference type="HOGENOM" id="CLU_2425934_0_0_9"/>
<organism evidence="1 2">
    <name type="scientific">Syntrophothermus lipocalidus (strain DSM 12680 / TGB-C1)</name>
    <dbReference type="NCBI Taxonomy" id="643648"/>
    <lineage>
        <taxon>Bacteria</taxon>
        <taxon>Bacillati</taxon>
        <taxon>Bacillota</taxon>
        <taxon>Clostridia</taxon>
        <taxon>Eubacteriales</taxon>
        <taxon>Syntrophomonadaceae</taxon>
        <taxon>Syntrophothermus</taxon>
    </lineage>
</organism>
<accession>D7CK59</accession>
<proteinExistence type="predicted"/>
<reference evidence="2" key="1">
    <citation type="journal article" date="2010" name="Stand. Genomic Sci.">
        <title>Complete genome sequence of Syntrophothermus lipocalidus type strain (TGB-C1T).</title>
        <authorList>
            <consortium name="US DOE Joint Genome Institute (JGI-PGF)"/>
            <person name="Djao O."/>
            <person name="Zhang X."/>
            <person name="Lucas S."/>
            <person name="Lapidus A."/>
            <person name="Glavina Del Rio T."/>
            <person name="Nolan M."/>
            <person name="Tice H."/>
            <person name="Cheng J."/>
            <person name="Han C."/>
            <person name="Tapia R."/>
            <person name="Goodwin L."/>
            <person name="Pitluck S."/>
            <person name="Liolios K."/>
            <person name="Ivanova N."/>
            <person name="Mavromatis K."/>
            <person name="Mikhailova N."/>
            <person name="Ovchinnikova G."/>
            <person name="Pati A."/>
            <person name="Brambilla E."/>
            <person name="Chen A."/>
            <person name="Palaniappan K."/>
            <person name="Land M."/>
            <person name="Hauser L."/>
            <person name="Chang Y."/>
            <person name="Jeffries C."/>
            <person name="Rohde M."/>
            <person name="Sikorski J."/>
            <person name="Spring S."/>
            <person name="Goker M."/>
            <person name="Detter J."/>
            <person name="Woyke T."/>
            <person name="Bristow J."/>
            <person name="Eisen J."/>
            <person name="Markowitz V."/>
            <person name="Hugenholtz P."/>
            <person name="Kyrpides N."/>
            <person name="Klenk H."/>
        </authorList>
    </citation>
    <scope>NUCLEOTIDE SEQUENCE [LARGE SCALE GENOMIC DNA]</scope>
    <source>
        <strain evidence="2">DSM 12680 / TGB-C1</strain>
    </source>
</reference>
<keyword evidence="2" id="KW-1185">Reference proteome</keyword>
<sequence length="91" mass="10728">MRKVREPKLRMVRKQTYIMPEQDEELKKLAEVKRVAEAEVIREALDSFIRQEKHRLNINPLRSIIGISGEIEGPEDGSAAHDRYIYGRRRL</sequence>
<dbReference type="STRING" id="643648.Slip_2302"/>
<evidence type="ECO:0000313" key="1">
    <source>
        <dbReference type="EMBL" id="ADI03043.1"/>
    </source>
</evidence>
<dbReference type="AlphaFoldDB" id="D7CK59"/>
<dbReference type="RefSeq" id="WP_013176445.1">
    <property type="nucleotide sequence ID" value="NC_014220.1"/>
</dbReference>
<evidence type="ECO:0000313" key="2">
    <source>
        <dbReference type="Proteomes" id="UP000000378"/>
    </source>
</evidence>